<dbReference type="PANTHER" id="PTHR33747:SF1">
    <property type="entry name" value="ADENYLATE CYCLASE-ASSOCIATED CAP C-TERMINAL DOMAIN-CONTAINING PROTEIN"/>
    <property type="match status" value="1"/>
</dbReference>
<dbReference type="Pfam" id="PF17775">
    <property type="entry name" value="YchJ_M-like"/>
    <property type="match status" value="1"/>
</dbReference>
<dbReference type="InterPro" id="IPR023006">
    <property type="entry name" value="YchJ-like"/>
</dbReference>
<dbReference type="EMBL" id="BOOY01000027">
    <property type="protein sequence ID" value="GIJ04374.1"/>
    <property type="molecule type" value="Genomic_DNA"/>
</dbReference>
<reference evidence="4" key="1">
    <citation type="submission" date="2021-01" db="EMBL/GenBank/DDBJ databases">
        <title>Whole genome shotgun sequence of Spirilliplanes yamanashiensis NBRC 15828.</title>
        <authorList>
            <person name="Komaki H."/>
            <person name="Tamura T."/>
        </authorList>
    </citation>
    <scope>NUCLEOTIDE SEQUENCE</scope>
    <source>
        <strain evidence="4">NBRC 15828</strain>
    </source>
</reference>
<keyword evidence="5" id="KW-1185">Reference proteome</keyword>
<comment type="caution">
    <text evidence="4">The sequence shown here is derived from an EMBL/GenBank/DDBJ whole genome shotgun (WGS) entry which is preliminary data.</text>
</comment>
<evidence type="ECO:0000256" key="2">
    <source>
        <dbReference type="HAMAP-Rule" id="MF_00612"/>
    </source>
</evidence>
<evidence type="ECO:0000259" key="3">
    <source>
        <dbReference type="Pfam" id="PF17775"/>
    </source>
</evidence>
<gene>
    <name evidence="4" type="ORF">Sya03_37260</name>
</gene>
<protein>
    <recommendedName>
        <fullName evidence="2">UPF0225 protein Sya03_37260</fullName>
    </recommendedName>
</protein>
<sequence length="132" mass="14127">MAAMDDGARCPCGTGHTYGDCCGPLHRGAARAPTAEALMRSRFSAFAAGETAYLLATWHPRTRPADLGLDPDQRWLRLDVLATGAGGPFDDAGTVEFAAHYRRAGRRGTQRELSRFARVGGAWVYVDGEVSG</sequence>
<evidence type="ECO:0000256" key="1">
    <source>
        <dbReference type="ARBA" id="ARBA00010839"/>
    </source>
</evidence>
<comment type="similarity">
    <text evidence="1 2">Belongs to the UPF0225 family.</text>
</comment>
<evidence type="ECO:0000313" key="4">
    <source>
        <dbReference type="EMBL" id="GIJ04374.1"/>
    </source>
</evidence>
<evidence type="ECO:0000313" key="5">
    <source>
        <dbReference type="Proteomes" id="UP000652013"/>
    </source>
</evidence>
<accession>A0A8J3YAJ2</accession>
<dbReference type="Pfam" id="PF02810">
    <property type="entry name" value="SEC-C"/>
    <property type="match status" value="1"/>
</dbReference>
<proteinExistence type="inferred from homology"/>
<dbReference type="HAMAP" id="MF_00612">
    <property type="entry name" value="UPF0225"/>
    <property type="match status" value="1"/>
</dbReference>
<dbReference type="Gene3D" id="3.10.450.50">
    <property type="match status" value="1"/>
</dbReference>
<dbReference type="AlphaFoldDB" id="A0A8J3YAJ2"/>
<organism evidence="4 5">
    <name type="scientific">Spirilliplanes yamanashiensis</name>
    <dbReference type="NCBI Taxonomy" id="42233"/>
    <lineage>
        <taxon>Bacteria</taxon>
        <taxon>Bacillati</taxon>
        <taxon>Actinomycetota</taxon>
        <taxon>Actinomycetes</taxon>
        <taxon>Micromonosporales</taxon>
        <taxon>Micromonosporaceae</taxon>
        <taxon>Spirilliplanes</taxon>
    </lineage>
</organism>
<name>A0A8J3YAJ2_9ACTN</name>
<dbReference type="InterPro" id="IPR004027">
    <property type="entry name" value="SEC_C_motif"/>
</dbReference>
<feature type="domain" description="YchJ-like middle NTF2-like" evidence="3">
    <location>
        <begin position="34"/>
        <end position="128"/>
    </location>
</feature>
<dbReference type="PANTHER" id="PTHR33747">
    <property type="entry name" value="UPF0225 PROTEIN SCO1677"/>
    <property type="match status" value="1"/>
</dbReference>
<dbReference type="Proteomes" id="UP000652013">
    <property type="component" value="Unassembled WGS sequence"/>
</dbReference>
<dbReference type="InterPro" id="IPR032710">
    <property type="entry name" value="NTF2-like_dom_sf"/>
</dbReference>
<dbReference type="InterPro" id="IPR048469">
    <property type="entry name" value="YchJ-like_M"/>
</dbReference>
<dbReference type="SUPFAM" id="SSF54427">
    <property type="entry name" value="NTF2-like"/>
    <property type="match status" value="1"/>
</dbReference>